<dbReference type="Proteomes" id="UP000290289">
    <property type="component" value="Chromosome 13"/>
</dbReference>
<protein>
    <recommendedName>
        <fullName evidence="6">Vinorine synthase-like</fullName>
    </recommendedName>
</protein>
<name>A0A498IF24_MALDO</name>
<keyword evidence="2" id="KW-0808">Transferase</keyword>
<evidence type="ECO:0000256" key="3">
    <source>
        <dbReference type="ARBA" id="ARBA00023315"/>
    </source>
</evidence>
<comment type="caution">
    <text evidence="4">The sequence shown here is derived from an EMBL/GenBank/DDBJ whole genome shotgun (WGS) entry which is preliminary data.</text>
</comment>
<comment type="similarity">
    <text evidence="1">Belongs to the plant acyltransferase family.</text>
</comment>
<evidence type="ECO:0000313" key="4">
    <source>
        <dbReference type="EMBL" id="RXH79833.1"/>
    </source>
</evidence>
<reference evidence="4 5" key="1">
    <citation type="submission" date="2018-10" db="EMBL/GenBank/DDBJ databases">
        <title>A high-quality apple genome assembly.</title>
        <authorList>
            <person name="Hu J."/>
        </authorList>
    </citation>
    <scope>NUCLEOTIDE SEQUENCE [LARGE SCALE GENOMIC DNA]</scope>
    <source>
        <strain evidence="5">cv. HFTH1</strain>
        <tissue evidence="4">Young leaf</tissue>
    </source>
</reference>
<dbReference type="PANTHER" id="PTHR31623">
    <property type="entry name" value="F21J9.9"/>
    <property type="match status" value="1"/>
</dbReference>
<keyword evidence="3" id="KW-0012">Acyltransferase</keyword>
<dbReference type="Gene3D" id="3.30.559.10">
    <property type="entry name" value="Chloramphenicol acetyltransferase-like domain"/>
    <property type="match status" value="3"/>
</dbReference>
<evidence type="ECO:0000256" key="2">
    <source>
        <dbReference type="ARBA" id="ARBA00022679"/>
    </source>
</evidence>
<evidence type="ECO:0000256" key="1">
    <source>
        <dbReference type="ARBA" id="ARBA00009861"/>
    </source>
</evidence>
<organism evidence="4 5">
    <name type="scientific">Malus domestica</name>
    <name type="common">Apple</name>
    <name type="synonym">Pyrus malus</name>
    <dbReference type="NCBI Taxonomy" id="3750"/>
    <lineage>
        <taxon>Eukaryota</taxon>
        <taxon>Viridiplantae</taxon>
        <taxon>Streptophyta</taxon>
        <taxon>Embryophyta</taxon>
        <taxon>Tracheophyta</taxon>
        <taxon>Spermatophyta</taxon>
        <taxon>Magnoliopsida</taxon>
        <taxon>eudicotyledons</taxon>
        <taxon>Gunneridae</taxon>
        <taxon>Pentapetalae</taxon>
        <taxon>rosids</taxon>
        <taxon>fabids</taxon>
        <taxon>Rosales</taxon>
        <taxon>Rosaceae</taxon>
        <taxon>Amygdaloideae</taxon>
        <taxon>Maleae</taxon>
        <taxon>Malus</taxon>
    </lineage>
</organism>
<dbReference type="PANTHER" id="PTHR31623:SF17">
    <property type="entry name" value="F21J9.9"/>
    <property type="match status" value="1"/>
</dbReference>
<keyword evidence="5" id="KW-1185">Reference proteome</keyword>
<dbReference type="Pfam" id="PF02458">
    <property type="entry name" value="Transferase"/>
    <property type="match status" value="2"/>
</dbReference>
<sequence length="660" mass="74217">MTKLEVEVVSTETIKPSSPTPDHLRRHNLSFLDQIQPPIFMPMVLFFPKDPHTTEDPTERCMKTKTALSETLTKFYPLAGRVRGTQYVDCNDEGAYYVEAKANSNIIDIIQNPNPSDFNKFIPCALDAASELPICLQVTFFACGGMSIGMGMSHKVGDALSYFTFLNSLAATTRGEPDYVHAPEFVSDKYFPQQDLSGSYQHRSGIIKHNISTKRFVFDAPAVSALRAQSTDVENEQARRPTRVEALSSFIWRRYIAACTSQQQNNSADDVPAMYTVSHAVNLRTRMDPPLPEYTFGNVTRTTISVPPIQLEPKEGSSSDPSLYSVVSHVREALKQVDREYIKKLQEGEGFLSFLKERSSQVKRGEVVSFSFTSLCRFPIYDADFGWGKPVYAGSASFTFKNLVSLFDTTSGDGVEAWINLKEEDMEKFEADEEVLKYVSPNLTNYILIAHQHYCYKMKIEVIEKACIKPSMPTPPHLRKPNPNTLYKVLHAVNLRTRMDPPLPEYHFGNVSRFAMSSPSFDEGEDMCYGMVGQMREAIKTIDGDYMAKIKDGNAHLKFLKQRAEEFMKGEVASFSFTSLCRFPLYETDFGWGKPVWVASASLTFKNLVVFMDAGSSGGIEVWVNLKEEDMAKFQDDEQLLACSYPAQEAKTHVGGESIV</sequence>
<dbReference type="EMBL" id="RDQH01000339">
    <property type="protein sequence ID" value="RXH79833.1"/>
    <property type="molecule type" value="Genomic_DNA"/>
</dbReference>
<proteinExistence type="inferred from homology"/>
<dbReference type="InterPro" id="IPR023213">
    <property type="entry name" value="CAT-like_dom_sf"/>
</dbReference>
<evidence type="ECO:0000313" key="5">
    <source>
        <dbReference type="Proteomes" id="UP000290289"/>
    </source>
</evidence>
<accession>A0A498IF24</accession>
<dbReference type="STRING" id="3750.A0A498IF24"/>
<evidence type="ECO:0008006" key="6">
    <source>
        <dbReference type="Google" id="ProtNLM"/>
    </source>
</evidence>
<dbReference type="AlphaFoldDB" id="A0A498IF24"/>
<dbReference type="GO" id="GO:0016746">
    <property type="term" value="F:acyltransferase activity"/>
    <property type="evidence" value="ECO:0007669"/>
    <property type="project" value="UniProtKB-KW"/>
</dbReference>
<gene>
    <name evidence="4" type="ORF">DVH24_040980</name>
</gene>